<evidence type="ECO:0000313" key="6">
    <source>
        <dbReference type="EMBL" id="CDW52635.1"/>
    </source>
</evidence>
<evidence type="ECO:0000313" key="7">
    <source>
        <dbReference type="Proteomes" id="UP000030665"/>
    </source>
</evidence>
<dbReference type="SUPFAM" id="SSF54001">
    <property type="entry name" value="Cysteine proteinases"/>
    <property type="match status" value="1"/>
</dbReference>
<dbReference type="EMBL" id="HG805827">
    <property type="protein sequence ID" value="CDW52635.1"/>
    <property type="molecule type" value="Genomic_DNA"/>
</dbReference>
<dbReference type="AlphaFoldDB" id="A0A077Z231"/>
<protein>
    <submittedName>
        <fullName evidence="6">Sentrin</fullName>
    </submittedName>
</protein>
<name>A0A077Z231_TRITR</name>
<keyword evidence="4" id="KW-0788">Thiol protease</keyword>
<organism evidence="6 7">
    <name type="scientific">Trichuris trichiura</name>
    <name type="common">Whipworm</name>
    <name type="synonym">Trichocephalus trichiurus</name>
    <dbReference type="NCBI Taxonomy" id="36087"/>
    <lineage>
        <taxon>Eukaryota</taxon>
        <taxon>Metazoa</taxon>
        <taxon>Ecdysozoa</taxon>
        <taxon>Nematoda</taxon>
        <taxon>Enoplea</taxon>
        <taxon>Dorylaimia</taxon>
        <taxon>Trichinellida</taxon>
        <taxon>Trichuridae</taxon>
        <taxon>Trichuris</taxon>
    </lineage>
</organism>
<dbReference type="STRING" id="36087.A0A077Z231"/>
<evidence type="ECO:0000256" key="3">
    <source>
        <dbReference type="ARBA" id="ARBA00022801"/>
    </source>
</evidence>
<dbReference type="Pfam" id="PF02902">
    <property type="entry name" value="Peptidase_C48"/>
    <property type="match status" value="1"/>
</dbReference>
<reference evidence="6" key="2">
    <citation type="submission" date="2014-03" db="EMBL/GenBank/DDBJ databases">
        <title>The whipworm genome and dual-species transcriptomics of an intimate host-pathogen interaction.</title>
        <authorList>
            <person name="Foth B.J."/>
            <person name="Tsai I.J."/>
            <person name="Reid A.J."/>
            <person name="Bancroft A.J."/>
            <person name="Nichol S."/>
            <person name="Tracey A."/>
            <person name="Holroyd N."/>
            <person name="Cotton J.A."/>
            <person name="Stanley E.J."/>
            <person name="Zarowiecki M."/>
            <person name="Liu J.Z."/>
            <person name="Huckvale T."/>
            <person name="Cooper P.J."/>
            <person name="Grencis R.K."/>
            <person name="Berriman M."/>
        </authorList>
    </citation>
    <scope>NUCLEOTIDE SEQUENCE [LARGE SCALE GENOMIC DNA]</scope>
</reference>
<evidence type="ECO:0000259" key="5">
    <source>
        <dbReference type="PROSITE" id="PS50600"/>
    </source>
</evidence>
<sequence>MNKLERFEQTHDTTLYFGLQVANFAIELNDDQIEEVIAEWSKQDKPNEVLAKLCSIPVTRADLRTLMGYNWLNDEIVNFYMQLLVSRSKAIPVLPTVYAFSTFFFLKLQRSGHAGVCKWTKDVDIFSYDLLLIPIHLSNHWVLTVAENIRSYPVLKIQVRSALSFRPYVTFLFQKHMPSFRIRVAYEILHEKLL</sequence>
<keyword evidence="3" id="KW-0378">Hydrolase</keyword>
<evidence type="ECO:0000256" key="4">
    <source>
        <dbReference type="ARBA" id="ARBA00022807"/>
    </source>
</evidence>
<gene>
    <name evidence="6" type="ORF">TTRE_0000089701</name>
</gene>
<comment type="similarity">
    <text evidence="1">Belongs to the peptidase C48 family.</text>
</comment>
<accession>A0A077Z231</accession>
<feature type="domain" description="Ubiquitin-like protease family profile" evidence="5">
    <location>
        <begin position="56"/>
        <end position="194"/>
    </location>
</feature>
<proteinExistence type="inferred from homology"/>
<dbReference type="Proteomes" id="UP000030665">
    <property type="component" value="Unassembled WGS sequence"/>
</dbReference>
<dbReference type="Gene3D" id="3.40.395.10">
    <property type="entry name" value="Adenoviral Proteinase, Chain A"/>
    <property type="match status" value="1"/>
</dbReference>
<evidence type="ECO:0000256" key="1">
    <source>
        <dbReference type="ARBA" id="ARBA00005234"/>
    </source>
</evidence>
<dbReference type="InterPro" id="IPR038765">
    <property type="entry name" value="Papain-like_cys_pep_sf"/>
</dbReference>
<dbReference type="InterPro" id="IPR003653">
    <property type="entry name" value="Peptidase_C48_C"/>
</dbReference>
<dbReference type="GO" id="GO:0008234">
    <property type="term" value="F:cysteine-type peptidase activity"/>
    <property type="evidence" value="ECO:0007669"/>
    <property type="project" value="UniProtKB-KW"/>
</dbReference>
<dbReference type="PANTHER" id="PTHR46915:SF2">
    <property type="entry name" value="UBIQUITIN-LIKE PROTEASE 4"/>
    <property type="match status" value="1"/>
</dbReference>
<dbReference type="GO" id="GO:0006508">
    <property type="term" value="P:proteolysis"/>
    <property type="evidence" value="ECO:0007669"/>
    <property type="project" value="UniProtKB-KW"/>
</dbReference>
<dbReference type="PROSITE" id="PS50600">
    <property type="entry name" value="ULP_PROTEASE"/>
    <property type="match status" value="1"/>
</dbReference>
<evidence type="ECO:0000256" key="2">
    <source>
        <dbReference type="ARBA" id="ARBA00022670"/>
    </source>
</evidence>
<dbReference type="PANTHER" id="PTHR46915">
    <property type="entry name" value="UBIQUITIN-LIKE PROTEASE 4-RELATED"/>
    <property type="match status" value="1"/>
</dbReference>
<keyword evidence="2" id="KW-0645">Protease</keyword>
<dbReference type="OrthoDB" id="1939479at2759"/>
<reference evidence="6" key="1">
    <citation type="submission" date="2014-01" db="EMBL/GenBank/DDBJ databases">
        <authorList>
            <person name="Aslett M."/>
        </authorList>
    </citation>
    <scope>NUCLEOTIDE SEQUENCE</scope>
</reference>
<keyword evidence="7" id="KW-1185">Reference proteome</keyword>
<dbReference type="GO" id="GO:0016926">
    <property type="term" value="P:protein desumoylation"/>
    <property type="evidence" value="ECO:0007669"/>
    <property type="project" value="UniProtKB-ARBA"/>
</dbReference>